<dbReference type="InterPro" id="IPR011009">
    <property type="entry name" value="Kinase-like_dom_sf"/>
</dbReference>
<sequence length="387" mass="42201">MGVGHGVRVLLGVVSPFLSVLLLFFAMYRCRNGSSFGGGAWRRWRRKRRGLASAGNGVGEEGEEEEAEAEELMSFPGGEDLTVHAILDAPGEVVGKSGYGTLYKASVSGGDGSGGGASLMLLRFVRPACTGKTRELLPAVRLMGLVRHPNLVPLRALYVGLRGEKLFVHPFFPAGNLSNFLKGGNADSYNWEVIHKVAVGIAEGLDHLHNGLQRPVVHGNLKSKNVLLDVDYQPRLSDFGLHLLLNPSSGQEMLDASAAEGYKAPELIKMREASKESDIYSLGVILLELVTRKDPSSSELLPARDLRLPNTIRNPLFDRKNSETLSPELLRQSRKQNCVTEGGLLTFYQLAMSCCSPSPLLRPDIKHVVRKLEALGRQFRPPPATQC</sequence>
<dbReference type="PANTHER" id="PTHR48008:SF13">
    <property type="entry name" value="PROTEIN KINASE SUPERFAMILY PROTEIN"/>
    <property type="match status" value="1"/>
</dbReference>
<evidence type="ECO:0000313" key="4">
    <source>
        <dbReference type="Proteomes" id="UP000652761"/>
    </source>
</evidence>
<dbReference type="PANTHER" id="PTHR48008">
    <property type="entry name" value="LEUCINE-RICH REPEAT RECEPTOR-LIKE PROTEIN KINASE IMK3-RELATED"/>
    <property type="match status" value="1"/>
</dbReference>
<accession>A0A843VW03</accession>
<evidence type="ECO:0000256" key="1">
    <source>
        <dbReference type="SAM" id="Phobius"/>
    </source>
</evidence>
<keyword evidence="1" id="KW-0472">Membrane</keyword>
<name>A0A843VW03_COLES</name>
<dbReference type="PROSITE" id="PS50011">
    <property type="entry name" value="PROTEIN_KINASE_DOM"/>
    <property type="match status" value="1"/>
</dbReference>
<comment type="caution">
    <text evidence="3">The sequence shown here is derived from an EMBL/GenBank/DDBJ whole genome shotgun (WGS) entry which is preliminary data.</text>
</comment>
<proteinExistence type="predicted"/>
<dbReference type="SMR" id="A0A843VW03"/>
<dbReference type="SUPFAM" id="SSF56112">
    <property type="entry name" value="Protein kinase-like (PK-like)"/>
    <property type="match status" value="1"/>
</dbReference>
<dbReference type="Proteomes" id="UP000652761">
    <property type="component" value="Unassembled WGS sequence"/>
</dbReference>
<dbReference type="InterPro" id="IPR052451">
    <property type="entry name" value="Ser/Thr_kinase-like"/>
</dbReference>
<feature type="transmembrane region" description="Helical" evidence="1">
    <location>
        <begin position="6"/>
        <end position="28"/>
    </location>
</feature>
<dbReference type="GO" id="GO:0005524">
    <property type="term" value="F:ATP binding"/>
    <property type="evidence" value="ECO:0007669"/>
    <property type="project" value="InterPro"/>
</dbReference>
<keyword evidence="1" id="KW-0812">Transmembrane</keyword>
<gene>
    <name evidence="3" type="ORF">Taro_033737</name>
</gene>
<dbReference type="InterPro" id="IPR001245">
    <property type="entry name" value="Ser-Thr/Tyr_kinase_cat_dom"/>
</dbReference>
<dbReference type="OrthoDB" id="4062651at2759"/>
<dbReference type="AlphaFoldDB" id="A0A843VW03"/>
<keyword evidence="4" id="KW-1185">Reference proteome</keyword>
<evidence type="ECO:0000313" key="3">
    <source>
        <dbReference type="EMBL" id="MQM00989.1"/>
    </source>
</evidence>
<dbReference type="EMBL" id="NMUH01002599">
    <property type="protein sequence ID" value="MQM00989.1"/>
    <property type="molecule type" value="Genomic_DNA"/>
</dbReference>
<dbReference type="Gene3D" id="1.10.510.10">
    <property type="entry name" value="Transferase(Phosphotransferase) domain 1"/>
    <property type="match status" value="1"/>
</dbReference>
<dbReference type="GO" id="GO:0004672">
    <property type="term" value="F:protein kinase activity"/>
    <property type="evidence" value="ECO:0007669"/>
    <property type="project" value="InterPro"/>
</dbReference>
<organism evidence="3 4">
    <name type="scientific">Colocasia esculenta</name>
    <name type="common">Wild taro</name>
    <name type="synonym">Arum esculentum</name>
    <dbReference type="NCBI Taxonomy" id="4460"/>
    <lineage>
        <taxon>Eukaryota</taxon>
        <taxon>Viridiplantae</taxon>
        <taxon>Streptophyta</taxon>
        <taxon>Embryophyta</taxon>
        <taxon>Tracheophyta</taxon>
        <taxon>Spermatophyta</taxon>
        <taxon>Magnoliopsida</taxon>
        <taxon>Liliopsida</taxon>
        <taxon>Araceae</taxon>
        <taxon>Aroideae</taxon>
        <taxon>Colocasieae</taxon>
        <taxon>Colocasia</taxon>
    </lineage>
</organism>
<evidence type="ECO:0000259" key="2">
    <source>
        <dbReference type="PROSITE" id="PS50011"/>
    </source>
</evidence>
<dbReference type="InterPro" id="IPR000719">
    <property type="entry name" value="Prot_kinase_dom"/>
</dbReference>
<dbReference type="Pfam" id="PF07714">
    <property type="entry name" value="PK_Tyr_Ser-Thr"/>
    <property type="match status" value="1"/>
</dbReference>
<keyword evidence="1" id="KW-1133">Transmembrane helix</keyword>
<reference evidence="3" key="1">
    <citation type="submission" date="2017-07" db="EMBL/GenBank/DDBJ databases">
        <title>Taro Niue Genome Assembly and Annotation.</title>
        <authorList>
            <person name="Atibalentja N."/>
            <person name="Keating K."/>
            <person name="Fields C.J."/>
        </authorList>
    </citation>
    <scope>NUCLEOTIDE SEQUENCE</scope>
    <source>
        <strain evidence="3">Niue_2</strain>
        <tissue evidence="3">Leaf</tissue>
    </source>
</reference>
<protein>
    <recommendedName>
        <fullName evidence="2">Protein kinase domain-containing protein</fullName>
    </recommendedName>
</protein>
<feature type="domain" description="Protein kinase" evidence="2">
    <location>
        <begin position="88"/>
        <end position="375"/>
    </location>
</feature>